<dbReference type="PANTHER" id="PTHR30055:SF234">
    <property type="entry name" value="HTH-TYPE TRANSCRIPTIONAL REGULATOR BETI"/>
    <property type="match status" value="1"/>
</dbReference>
<dbReference type="PRINTS" id="PR00455">
    <property type="entry name" value="HTHTETR"/>
</dbReference>
<dbReference type="OrthoDB" id="135877at2157"/>
<proteinExistence type="predicted"/>
<dbReference type="GO" id="GO:0000976">
    <property type="term" value="F:transcription cis-regulatory region binding"/>
    <property type="evidence" value="ECO:0007669"/>
    <property type="project" value="TreeGrafter"/>
</dbReference>
<dbReference type="InterPro" id="IPR050109">
    <property type="entry name" value="HTH-type_TetR-like_transc_reg"/>
</dbReference>
<dbReference type="RefSeq" id="WP_176720192.1">
    <property type="nucleotide sequence ID" value="NZ_LMVM01000039.1"/>
</dbReference>
<evidence type="ECO:0000256" key="3">
    <source>
        <dbReference type="ARBA" id="ARBA00023163"/>
    </source>
</evidence>
<dbReference type="EMBL" id="LMVM01000039">
    <property type="protein sequence ID" value="PAV03341.1"/>
    <property type="molecule type" value="Genomic_DNA"/>
</dbReference>
<dbReference type="PANTHER" id="PTHR30055">
    <property type="entry name" value="HTH-TYPE TRANSCRIPTIONAL REGULATOR RUTR"/>
    <property type="match status" value="1"/>
</dbReference>
<reference evidence="6 7" key="1">
    <citation type="journal article" date="2017" name="BMC Genomics">
        <title>Genomic analysis of methanogenic archaea reveals a shift towards energy conservation.</title>
        <authorList>
            <person name="Gilmore S.P."/>
            <person name="Henske J.K."/>
            <person name="Sexton J.A."/>
            <person name="Solomon K.V."/>
            <person name="Seppala S."/>
            <person name="Yoo J.I."/>
            <person name="Huyett L.M."/>
            <person name="Pressman A."/>
            <person name="Cogan J.Z."/>
            <person name="Kivenson V."/>
            <person name="Peng X."/>
            <person name="Tan Y."/>
            <person name="Valentine D.L."/>
            <person name="O'Malley M.A."/>
        </authorList>
    </citation>
    <scope>NUCLEOTIDE SEQUENCE [LARGE SCALE GENOMIC DNA]</scope>
    <source>
        <strain evidence="6 7">M.o.H.</strain>
    </source>
</reference>
<evidence type="ECO:0000313" key="7">
    <source>
        <dbReference type="Proteomes" id="UP000217784"/>
    </source>
</evidence>
<evidence type="ECO:0000313" key="6">
    <source>
        <dbReference type="EMBL" id="PAV03341.1"/>
    </source>
</evidence>
<dbReference type="Pfam" id="PF00440">
    <property type="entry name" value="TetR_N"/>
    <property type="match status" value="1"/>
</dbReference>
<dbReference type="AlphaFoldDB" id="A0A2A2H1P4"/>
<dbReference type="Gene3D" id="1.10.357.10">
    <property type="entry name" value="Tetracycline Repressor, domain 2"/>
    <property type="match status" value="1"/>
</dbReference>
<dbReference type="Gene3D" id="1.10.10.60">
    <property type="entry name" value="Homeodomain-like"/>
    <property type="match status" value="1"/>
</dbReference>
<evidence type="ECO:0000256" key="2">
    <source>
        <dbReference type="ARBA" id="ARBA00023125"/>
    </source>
</evidence>
<protein>
    <recommendedName>
        <fullName evidence="5">HTH tetR-type domain-containing protein</fullName>
    </recommendedName>
</protein>
<dbReference type="InterPro" id="IPR009057">
    <property type="entry name" value="Homeodomain-like_sf"/>
</dbReference>
<gene>
    <name evidence="6" type="ORF">ASJ80_04920</name>
</gene>
<feature type="DNA-binding region" description="H-T-H motif" evidence="4">
    <location>
        <begin position="34"/>
        <end position="53"/>
    </location>
</feature>
<sequence length="235" mass="27328">MSLERKEMKRKQKREEIISTAERLFFSEGYDDVSMNDIAKDVGMSKATLYLYFDNKDSLFFAVVLRGAEIMKSLIEKEIGTVEKGIDKIFAYRNAYFNFALRYPDYLHIYNYFISGRFNLTRIVDNLVMKDVIERGRKFAMFPATMASSDENERRIMEIRKDILILLINSIKTGIEDGSVDKKIQIIEMAILIKSMTESSLNMPPDLVKTLEIRGINSKKYFLDINNLLNSLFKS</sequence>
<organism evidence="6 7">
    <name type="scientific">Methanobacterium bryantii</name>
    <dbReference type="NCBI Taxonomy" id="2161"/>
    <lineage>
        <taxon>Archaea</taxon>
        <taxon>Methanobacteriati</taxon>
        <taxon>Methanobacteriota</taxon>
        <taxon>Methanomada group</taxon>
        <taxon>Methanobacteria</taxon>
        <taxon>Methanobacteriales</taxon>
        <taxon>Methanobacteriaceae</taxon>
        <taxon>Methanobacterium</taxon>
    </lineage>
</organism>
<dbReference type="FunFam" id="1.10.10.60:FF:000141">
    <property type="entry name" value="TetR family transcriptional regulator"/>
    <property type="match status" value="1"/>
</dbReference>
<keyword evidence="2 4" id="KW-0238">DNA-binding</keyword>
<name>A0A2A2H1P4_METBR</name>
<dbReference type="SUPFAM" id="SSF46689">
    <property type="entry name" value="Homeodomain-like"/>
    <property type="match status" value="1"/>
</dbReference>
<dbReference type="Proteomes" id="UP000217784">
    <property type="component" value="Unassembled WGS sequence"/>
</dbReference>
<dbReference type="PROSITE" id="PS50977">
    <property type="entry name" value="HTH_TETR_2"/>
    <property type="match status" value="1"/>
</dbReference>
<dbReference type="InterPro" id="IPR001647">
    <property type="entry name" value="HTH_TetR"/>
</dbReference>
<evidence type="ECO:0000256" key="1">
    <source>
        <dbReference type="ARBA" id="ARBA00023015"/>
    </source>
</evidence>
<feature type="domain" description="HTH tetR-type" evidence="5">
    <location>
        <begin position="11"/>
        <end position="71"/>
    </location>
</feature>
<keyword evidence="1" id="KW-0805">Transcription regulation</keyword>
<evidence type="ECO:0000259" key="5">
    <source>
        <dbReference type="PROSITE" id="PS50977"/>
    </source>
</evidence>
<evidence type="ECO:0000256" key="4">
    <source>
        <dbReference type="PROSITE-ProRule" id="PRU00335"/>
    </source>
</evidence>
<dbReference type="GO" id="GO:0003700">
    <property type="term" value="F:DNA-binding transcription factor activity"/>
    <property type="evidence" value="ECO:0007669"/>
    <property type="project" value="TreeGrafter"/>
</dbReference>
<keyword evidence="3" id="KW-0804">Transcription</keyword>
<keyword evidence="7" id="KW-1185">Reference proteome</keyword>
<comment type="caution">
    <text evidence="6">The sequence shown here is derived from an EMBL/GenBank/DDBJ whole genome shotgun (WGS) entry which is preliminary data.</text>
</comment>
<accession>A0A2A2H1P4</accession>